<evidence type="ECO:0000313" key="2">
    <source>
        <dbReference type="Proteomes" id="UP000663881"/>
    </source>
</evidence>
<accession>A0A820GDX7</accession>
<sequence>NRKLIAPSTHIKDNSPLSNEGNQVDLNDICLYSSESVLLQLLLNIHEIDLSST</sequence>
<protein>
    <submittedName>
        <fullName evidence="1">Uncharacterized protein</fullName>
    </submittedName>
</protein>
<dbReference type="Proteomes" id="UP000663881">
    <property type="component" value="Unassembled WGS sequence"/>
</dbReference>
<dbReference type="EMBL" id="CAJOAY010014194">
    <property type="protein sequence ID" value="CAF4275363.1"/>
    <property type="molecule type" value="Genomic_DNA"/>
</dbReference>
<evidence type="ECO:0000313" key="1">
    <source>
        <dbReference type="EMBL" id="CAF4275363.1"/>
    </source>
</evidence>
<organism evidence="1 2">
    <name type="scientific">Adineta steineri</name>
    <dbReference type="NCBI Taxonomy" id="433720"/>
    <lineage>
        <taxon>Eukaryota</taxon>
        <taxon>Metazoa</taxon>
        <taxon>Spiralia</taxon>
        <taxon>Gnathifera</taxon>
        <taxon>Rotifera</taxon>
        <taxon>Eurotatoria</taxon>
        <taxon>Bdelloidea</taxon>
        <taxon>Adinetida</taxon>
        <taxon>Adinetidae</taxon>
        <taxon>Adineta</taxon>
    </lineage>
</organism>
<name>A0A820GDX7_9BILA</name>
<proteinExistence type="predicted"/>
<feature type="non-terminal residue" evidence="1">
    <location>
        <position position="1"/>
    </location>
</feature>
<dbReference type="AlphaFoldDB" id="A0A820GDX7"/>
<comment type="caution">
    <text evidence="1">The sequence shown here is derived from an EMBL/GenBank/DDBJ whole genome shotgun (WGS) entry which is preliminary data.</text>
</comment>
<reference evidence="1" key="1">
    <citation type="submission" date="2021-02" db="EMBL/GenBank/DDBJ databases">
        <authorList>
            <person name="Nowell W R."/>
        </authorList>
    </citation>
    <scope>NUCLEOTIDE SEQUENCE</scope>
</reference>
<gene>
    <name evidence="1" type="ORF">OKA104_LOCUS44889</name>
</gene>